<protein>
    <submittedName>
        <fullName evidence="1">Uncharacterized protein</fullName>
    </submittedName>
</protein>
<keyword evidence="2" id="KW-1185">Reference proteome</keyword>
<comment type="caution">
    <text evidence="1">The sequence shown here is derived from an EMBL/GenBank/DDBJ whole genome shotgun (WGS) entry which is preliminary data.</text>
</comment>
<dbReference type="AlphaFoldDB" id="A0A6G0U1G2"/>
<gene>
    <name evidence="1" type="ORF">AGLY_002846</name>
</gene>
<evidence type="ECO:0000313" key="2">
    <source>
        <dbReference type="Proteomes" id="UP000475862"/>
    </source>
</evidence>
<sequence>MLICFSSIAHFFFFFFFFIISCECYKFLQVEVLVAGVELLFFHYKKNWPNLDHYFNNVIYKHAFWKHIPHFHNTNQIINITLYAISNTRILNFDCDSSSIVNSSFMYLTNRCSSKRLQIKTAPRKLYRSKILINTILYSNINKPRTSHNVLAIRSAFSGDINALSIFILLYNILTNFKQPVVLVSINNLRVIIMTFRRPSNTIADLSETSFYSIYTSIISNVE</sequence>
<reference evidence="1 2" key="1">
    <citation type="submission" date="2019-08" db="EMBL/GenBank/DDBJ databases">
        <title>The genome of the soybean aphid Biotype 1, its phylome, world population structure and adaptation to the North American continent.</title>
        <authorList>
            <person name="Giordano R."/>
            <person name="Donthu R.K."/>
            <person name="Hernandez A.G."/>
            <person name="Wright C.L."/>
            <person name="Zimin A.V."/>
        </authorList>
    </citation>
    <scope>NUCLEOTIDE SEQUENCE [LARGE SCALE GENOMIC DNA]</scope>
    <source>
        <tissue evidence="1">Whole aphids</tissue>
    </source>
</reference>
<dbReference type="Proteomes" id="UP000475862">
    <property type="component" value="Unassembled WGS sequence"/>
</dbReference>
<organism evidence="1 2">
    <name type="scientific">Aphis glycines</name>
    <name type="common">Soybean aphid</name>
    <dbReference type="NCBI Taxonomy" id="307491"/>
    <lineage>
        <taxon>Eukaryota</taxon>
        <taxon>Metazoa</taxon>
        <taxon>Ecdysozoa</taxon>
        <taxon>Arthropoda</taxon>
        <taxon>Hexapoda</taxon>
        <taxon>Insecta</taxon>
        <taxon>Pterygota</taxon>
        <taxon>Neoptera</taxon>
        <taxon>Paraneoptera</taxon>
        <taxon>Hemiptera</taxon>
        <taxon>Sternorrhyncha</taxon>
        <taxon>Aphidomorpha</taxon>
        <taxon>Aphidoidea</taxon>
        <taxon>Aphididae</taxon>
        <taxon>Aphidini</taxon>
        <taxon>Aphis</taxon>
        <taxon>Aphis</taxon>
    </lineage>
</organism>
<evidence type="ECO:0000313" key="1">
    <source>
        <dbReference type="EMBL" id="KAE9542935.1"/>
    </source>
</evidence>
<proteinExistence type="predicted"/>
<name>A0A6G0U1G2_APHGL</name>
<dbReference type="OrthoDB" id="201153at2759"/>
<accession>A0A6G0U1G2</accession>
<dbReference type="EMBL" id="VYZN01000009">
    <property type="protein sequence ID" value="KAE9542935.1"/>
    <property type="molecule type" value="Genomic_DNA"/>
</dbReference>